<feature type="region of interest" description="Disordered" evidence="1">
    <location>
        <begin position="1"/>
        <end position="21"/>
    </location>
</feature>
<protein>
    <recommendedName>
        <fullName evidence="2">Phage tail collar domain-containing protein</fullName>
    </recommendedName>
</protein>
<sequence>MTKQTINLGAPPKGSDGDTSRVAFEKTNQNFDEIYERLQAKLVKDVGGIGTVALTATEALYGFIDLTGALTGARVVTVPADPPQLFAVRNSTVGGFQLTFQTSSGAGVQITTGQTAVLYSDGANIIDPVGTLVSATVNTAVTAALAAAAAVEVGRVGYFPSASAPAGYIKANGAAVSRTTYAALFTKIGTLFGAGDGSNTFNVPDLRGEFIRGLDDGRGVDSGRVLGSLQAASRHVDIAIYRANSSSGTFGGPLRDSVGDNTWVENSGDSVAPLVTGPYLGISGVFDGSRRSSGAVFGARPRNVALLACIKY</sequence>
<reference evidence="3 4" key="1">
    <citation type="submission" date="2018-12" db="EMBL/GenBank/DDBJ databases">
        <title>Whole genome sequence of a Pandoraea apista isolate from a patient with cystic fibrosis.</title>
        <authorList>
            <person name="Kenna D.T."/>
            <person name="Turton J.F."/>
        </authorList>
    </citation>
    <scope>NUCLEOTIDE SEQUENCE [LARGE SCALE GENOMIC DNA]</scope>
    <source>
        <strain evidence="3 4">Pa13324</strain>
    </source>
</reference>
<feature type="domain" description="Phage tail collar" evidence="2">
    <location>
        <begin position="154"/>
        <end position="211"/>
    </location>
</feature>
<dbReference type="SUPFAM" id="SSF88874">
    <property type="entry name" value="Receptor-binding domain of short tail fibre protein gp12"/>
    <property type="match status" value="1"/>
</dbReference>
<dbReference type="EMBL" id="RWHX01000036">
    <property type="protein sequence ID" value="RSK77851.1"/>
    <property type="molecule type" value="Genomic_DNA"/>
</dbReference>
<dbReference type="InterPro" id="IPR011083">
    <property type="entry name" value="Phage_tail_collar_dom"/>
</dbReference>
<accession>A0ABX9ZLC1</accession>
<evidence type="ECO:0000313" key="4">
    <source>
        <dbReference type="Proteomes" id="UP000270216"/>
    </source>
</evidence>
<dbReference type="Gene3D" id="3.90.1340.10">
    <property type="entry name" value="Phage tail collar domain"/>
    <property type="match status" value="1"/>
</dbReference>
<evidence type="ECO:0000313" key="3">
    <source>
        <dbReference type="EMBL" id="RSK77851.1"/>
    </source>
</evidence>
<dbReference type="Pfam" id="PF07484">
    <property type="entry name" value="Collar"/>
    <property type="match status" value="1"/>
</dbReference>
<dbReference type="RefSeq" id="WP_125899256.1">
    <property type="nucleotide sequence ID" value="NZ_RWHX01000036.1"/>
</dbReference>
<comment type="caution">
    <text evidence="3">The sequence shown here is derived from an EMBL/GenBank/DDBJ whole genome shotgun (WGS) entry which is preliminary data.</text>
</comment>
<dbReference type="InterPro" id="IPR037053">
    <property type="entry name" value="Phage_tail_collar_dom_sf"/>
</dbReference>
<name>A0ABX9ZLC1_9BURK</name>
<evidence type="ECO:0000256" key="1">
    <source>
        <dbReference type="SAM" id="MobiDB-lite"/>
    </source>
</evidence>
<evidence type="ECO:0000259" key="2">
    <source>
        <dbReference type="Pfam" id="PF07484"/>
    </source>
</evidence>
<organism evidence="3 4">
    <name type="scientific">Pandoraea apista</name>
    <dbReference type="NCBI Taxonomy" id="93218"/>
    <lineage>
        <taxon>Bacteria</taxon>
        <taxon>Pseudomonadati</taxon>
        <taxon>Pseudomonadota</taxon>
        <taxon>Betaproteobacteria</taxon>
        <taxon>Burkholderiales</taxon>
        <taxon>Burkholderiaceae</taxon>
        <taxon>Pandoraea</taxon>
    </lineage>
</organism>
<gene>
    <name evidence="3" type="ORF">EJE83_17840</name>
</gene>
<proteinExistence type="predicted"/>
<dbReference type="Proteomes" id="UP000270216">
    <property type="component" value="Unassembled WGS sequence"/>
</dbReference>
<keyword evidence="4" id="KW-1185">Reference proteome</keyword>